<feature type="coiled-coil region" evidence="4">
    <location>
        <begin position="176"/>
        <end position="203"/>
    </location>
</feature>
<keyword evidence="6" id="KW-0255">Endonuclease</keyword>
<reference evidence="6 7" key="1">
    <citation type="submission" date="2024-04" db="EMBL/GenBank/DDBJ databases">
        <authorList>
            <person name="Wu Y.S."/>
            <person name="Zhang L."/>
        </authorList>
    </citation>
    <scope>NUCLEOTIDE SEQUENCE [LARGE SCALE GENOMIC DNA]</scope>
    <source>
        <strain evidence="6 7">KG-01</strain>
    </source>
</reference>
<evidence type="ECO:0000256" key="3">
    <source>
        <dbReference type="ARBA" id="ARBA00023125"/>
    </source>
</evidence>
<evidence type="ECO:0000313" key="6">
    <source>
        <dbReference type="EMBL" id="MEL5988669.1"/>
    </source>
</evidence>
<evidence type="ECO:0000256" key="2">
    <source>
        <dbReference type="ARBA" id="ARBA00022747"/>
    </source>
</evidence>
<keyword evidence="6" id="KW-0378">Hydrolase</keyword>
<feature type="domain" description="Type I restriction modification DNA specificity" evidence="5">
    <location>
        <begin position="14"/>
        <end position="193"/>
    </location>
</feature>
<accession>A0ABU9LLL5</accession>
<dbReference type="InterPro" id="IPR052021">
    <property type="entry name" value="Type-I_RS_S_subunit"/>
</dbReference>
<evidence type="ECO:0000259" key="5">
    <source>
        <dbReference type="Pfam" id="PF01420"/>
    </source>
</evidence>
<dbReference type="Proteomes" id="UP001398420">
    <property type="component" value="Unassembled WGS sequence"/>
</dbReference>
<evidence type="ECO:0000256" key="4">
    <source>
        <dbReference type="SAM" id="Coils"/>
    </source>
</evidence>
<evidence type="ECO:0000313" key="7">
    <source>
        <dbReference type="Proteomes" id="UP001398420"/>
    </source>
</evidence>
<dbReference type="InterPro" id="IPR044946">
    <property type="entry name" value="Restrct_endonuc_typeI_TRD_sf"/>
</dbReference>
<keyword evidence="6" id="KW-0540">Nuclease</keyword>
<dbReference type="EMBL" id="JBCEWA010000006">
    <property type="protein sequence ID" value="MEL5988669.1"/>
    <property type="molecule type" value="Genomic_DNA"/>
</dbReference>
<dbReference type="PANTHER" id="PTHR30408">
    <property type="entry name" value="TYPE-1 RESTRICTION ENZYME ECOKI SPECIFICITY PROTEIN"/>
    <property type="match status" value="1"/>
</dbReference>
<dbReference type="InterPro" id="IPR000055">
    <property type="entry name" value="Restrct_endonuc_typeI_TRD"/>
</dbReference>
<dbReference type="EC" id="3.1.21.-" evidence="6"/>
<dbReference type="GO" id="GO:0004519">
    <property type="term" value="F:endonuclease activity"/>
    <property type="evidence" value="ECO:0007669"/>
    <property type="project" value="UniProtKB-KW"/>
</dbReference>
<comment type="caution">
    <text evidence="6">The sequence shown here is derived from an EMBL/GenBank/DDBJ whole genome shotgun (WGS) entry which is preliminary data.</text>
</comment>
<dbReference type="GO" id="GO:0016787">
    <property type="term" value="F:hydrolase activity"/>
    <property type="evidence" value="ECO:0007669"/>
    <property type="project" value="UniProtKB-KW"/>
</dbReference>
<dbReference type="PANTHER" id="PTHR30408:SF12">
    <property type="entry name" value="TYPE I RESTRICTION ENZYME MJAVIII SPECIFICITY SUBUNIT"/>
    <property type="match status" value="1"/>
</dbReference>
<dbReference type="CDD" id="cd17291">
    <property type="entry name" value="RMtype1_S_MgeORF438P-TRD-CR_like"/>
    <property type="match status" value="1"/>
</dbReference>
<dbReference type="Gene3D" id="1.10.287.1120">
    <property type="entry name" value="Bipartite methylase S protein"/>
    <property type="match status" value="1"/>
</dbReference>
<evidence type="ECO:0000256" key="1">
    <source>
        <dbReference type="ARBA" id="ARBA00010923"/>
    </source>
</evidence>
<comment type="similarity">
    <text evidence="1">Belongs to the type-I restriction system S methylase family.</text>
</comment>
<proteinExistence type="inferred from homology"/>
<dbReference type="Gene3D" id="3.90.220.20">
    <property type="entry name" value="DNA methylase specificity domains"/>
    <property type="match status" value="2"/>
</dbReference>
<keyword evidence="4" id="KW-0175">Coiled coil</keyword>
<keyword evidence="7" id="KW-1185">Reference proteome</keyword>
<sequence>MNVPKLRFKEFDGEWRLIKLGEHSTIKGRVGWKSLKQEEYTADGPYMVAGRYIKDGAIDWKSVDHIPQWRYDESPEIMLEIGDVIFTKDGSTLGNPALIKNLPGDSTINGTMMLVRTNNSVNSKFLYQILRGPQFEKLIHLKVSGSGIPHLFQADMKDFSFLAPSIKEQEKMSNFLEIMDKKIQLQQQKIDLLQEQKKGYMQKIFNQELRFEDGNVQDYQEWISEKLYHIAEINKGTQLNKNLLSKIRTTEQIYPVYNGGISPSGFTSVNNRVKDNIIISEGGNSCGYVNYIKEDFYSGGHSYTILLKNNEINKKFLYYYLKYKENHIMALRVGSGLPNIQKSALSNFDIHYPNISEQLRITEFLSIFEKKIQYEEIKVSKLIEQKKGFIQQMFI</sequence>
<keyword evidence="3" id="KW-0238">DNA-binding</keyword>
<gene>
    <name evidence="6" type="ORF">AAF454_09660</name>
</gene>
<name>A0ABU9LLL5_9BACL</name>
<dbReference type="Pfam" id="PF01420">
    <property type="entry name" value="Methylase_S"/>
    <property type="match status" value="2"/>
</dbReference>
<organism evidence="6 7">
    <name type="scientific">Kurthia gibsonii</name>
    <dbReference type="NCBI Taxonomy" id="33946"/>
    <lineage>
        <taxon>Bacteria</taxon>
        <taxon>Bacillati</taxon>
        <taxon>Bacillota</taxon>
        <taxon>Bacilli</taxon>
        <taxon>Bacillales</taxon>
        <taxon>Caryophanaceae</taxon>
        <taxon>Kurthia</taxon>
    </lineage>
</organism>
<keyword evidence="2" id="KW-0680">Restriction system</keyword>
<protein>
    <submittedName>
        <fullName evidence="6">Restriction endonuclease subunit S</fullName>
        <ecNumber evidence="6">3.1.21.-</ecNumber>
    </submittedName>
</protein>
<dbReference type="RefSeq" id="WP_342303001.1">
    <property type="nucleotide sequence ID" value="NZ_JBCEWA010000006.1"/>
</dbReference>
<dbReference type="SUPFAM" id="SSF116734">
    <property type="entry name" value="DNA methylase specificity domain"/>
    <property type="match status" value="2"/>
</dbReference>
<feature type="domain" description="Type I restriction modification DNA specificity" evidence="5">
    <location>
        <begin position="221"/>
        <end position="384"/>
    </location>
</feature>